<reference evidence="2 3" key="1">
    <citation type="journal article" date="2021" name="Commun. Biol.">
        <title>The genome of Shorea leprosula (Dipterocarpaceae) highlights the ecological relevance of drought in aseasonal tropical rainforests.</title>
        <authorList>
            <person name="Ng K.K.S."/>
            <person name="Kobayashi M.J."/>
            <person name="Fawcett J.A."/>
            <person name="Hatakeyama M."/>
            <person name="Paape T."/>
            <person name="Ng C.H."/>
            <person name="Ang C.C."/>
            <person name="Tnah L.H."/>
            <person name="Lee C.T."/>
            <person name="Nishiyama T."/>
            <person name="Sese J."/>
            <person name="O'Brien M.J."/>
            <person name="Copetti D."/>
            <person name="Mohd Noor M.I."/>
            <person name="Ong R.C."/>
            <person name="Putra M."/>
            <person name="Sireger I.Z."/>
            <person name="Indrioko S."/>
            <person name="Kosugi Y."/>
            <person name="Izuno A."/>
            <person name="Isagi Y."/>
            <person name="Lee S.L."/>
            <person name="Shimizu K.K."/>
        </authorList>
    </citation>
    <scope>NUCLEOTIDE SEQUENCE [LARGE SCALE GENOMIC DNA]</scope>
    <source>
        <strain evidence="2">214</strain>
    </source>
</reference>
<dbReference type="EMBL" id="BPVZ01000020">
    <property type="protein sequence ID" value="GKV03383.1"/>
    <property type="molecule type" value="Genomic_DNA"/>
</dbReference>
<dbReference type="Gene3D" id="3.30.420.10">
    <property type="entry name" value="Ribonuclease H-like superfamily/Ribonuclease H"/>
    <property type="match status" value="1"/>
</dbReference>
<dbReference type="GO" id="GO:0004523">
    <property type="term" value="F:RNA-DNA hybrid ribonuclease activity"/>
    <property type="evidence" value="ECO:0007669"/>
    <property type="project" value="InterPro"/>
</dbReference>
<dbReference type="PANTHER" id="PTHR47723:SF13">
    <property type="entry name" value="PUTATIVE-RELATED"/>
    <property type="match status" value="1"/>
</dbReference>
<evidence type="ECO:0000259" key="1">
    <source>
        <dbReference type="Pfam" id="PF13456"/>
    </source>
</evidence>
<protein>
    <recommendedName>
        <fullName evidence="1">RNase H type-1 domain-containing protein</fullName>
    </recommendedName>
</protein>
<proteinExistence type="predicted"/>
<feature type="domain" description="RNase H type-1" evidence="1">
    <location>
        <begin position="66"/>
        <end position="185"/>
    </location>
</feature>
<accession>A0AAV5IZX2</accession>
<name>A0AAV5IZX2_9ROSI</name>
<organism evidence="2 3">
    <name type="scientific">Rubroshorea leprosula</name>
    <dbReference type="NCBI Taxonomy" id="152421"/>
    <lineage>
        <taxon>Eukaryota</taxon>
        <taxon>Viridiplantae</taxon>
        <taxon>Streptophyta</taxon>
        <taxon>Embryophyta</taxon>
        <taxon>Tracheophyta</taxon>
        <taxon>Spermatophyta</taxon>
        <taxon>Magnoliopsida</taxon>
        <taxon>eudicotyledons</taxon>
        <taxon>Gunneridae</taxon>
        <taxon>Pentapetalae</taxon>
        <taxon>rosids</taxon>
        <taxon>malvids</taxon>
        <taxon>Malvales</taxon>
        <taxon>Dipterocarpaceae</taxon>
        <taxon>Rubroshorea</taxon>
    </lineage>
</organism>
<dbReference type="Proteomes" id="UP001054252">
    <property type="component" value="Unassembled WGS sequence"/>
</dbReference>
<dbReference type="InterPro" id="IPR012337">
    <property type="entry name" value="RNaseH-like_sf"/>
</dbReference>
<sequence length="220" mass="24750">MLWFLWKSRNKLIFERKWTPPDAVFWQARSHALETHFALNSAMLASPRTPRWVCWQPPTQPFLKLNTDGSRNHQSGRACAGGLICDHLGRWVHGFTVNIGFTSSFLAELWGCHEGLKLAHSLQLQHLILEMDSLMAIQLIQTRQVEKGPFSVLLTDILVLLDAFSNCIVRHTLSKGNSAADFMASLGHKSPLGTTFYQNPPVGISMLMHGDTIGTMFLRP</sequence>
<dbReference type="AlphaFoldDB" id="A0AAV5IZX2"/>
<keyword evidence="3" id="KW-1185">Reference proteome</keyword>
<dbReference type="InterPro" id="IPR044730">
    <property type="entry name" value="RNase_H-like_dom_plant"/>
</dbReference>
<dbReference type="Pfam" id="PF13456">
    <property type="entry name" value="RVT_3"/>
    <property type="match status" value="1"/>
</dbReference>
<dbReference type="PANTHER" id="PTHR47723">
    <property type="entry name" value="OS05G0353850 PROTEIN"/>
    <property type="match status" value="1"/>
</dbReference>
<dbReference type="InterPro" id="IPR002156">
    <property type="entry name" value="RNaseH_domain"/>
</dbReference>
<dbReference type="InterPro" id="IPR053151">
    <property type="entry name" value="RNase_H-like"/>
</dbReference>
<evidence type="ECO:0000313" key="2">
    <source>
        <dbReference type="EMBL" id="GKV03383.1"/>
    </source>
</evidence>
<evidence type="ECO:0000313" key="3">
    <source>
        <dbReference type="Proteomes" id="UP001054252"/>
    </source>
</evidence>
<dbReference type="SUPFAM" id="SSF53098">
    <property type="entry name" value="Ribonuclease H-like"/>
    <property type="match status" value="1"/>
</dbReference>
<dbReference type="CDD" id="cd06222">
    <property type="entry name" value="RNase_H_like"/>
    <property type="match status" value="1"/>
</dbReference>
<gene>
    <name evidence="2" type="ORF">SLEP1_g15692</name>
</gene>
<dbReference type="GO" id="GO:0003676">
    <property type="term" value="F:nucleic acid binding"/>
    <property type="evidence" value="ECO:0007669"/>
    <property type="project" value="InterPro"/>
</dbReference>
<comment type="caution">
    <text evidence="2">The sequence shown here is derived from an EMBL/GenBank/DDBJ whole genome shotgun (WGS) entry which is preliminary data.</text>
</comment>
<dbReference type="InterPro" id="IPR036397">
    <property type="entry name" value="RNaseH_sf"/>
</dbReference>